<dbReference type="CDD" id="cd00839">
    <property type="entry name" value="MPP_PAPs"/>
    <property type="match status" value="1"/>
</dbReference>
<comment type="catalytic activity">
    <reaction evidence="7">
        <text>a phosphate monoester + H2O = an alcohol + phosphate</text>
        <dbReference type="Rhea" id="RHEA:15017"/>
        <dbReference type="ChEBI" id="CHEBI:15377"/>
        <dbReference type="ChEBI" id="CHEBI:30879"/>
        <dbReference type="ChEBI" id="CHEBI:43474"/>
        <dbReference type="ChEBI" id="CHEBI:67140"/>
        <dbReference type="EC" id="3.1.3.2"/>
    </reaction>
</comment>
<dbReference type="Pfam" id="PF14008">
    <property type="entry name" value="Metallophos_C"/>
    <property type="match status" value="1"/>
</dbReference>
<sequence length="564" mass="63138">CSQENSYLQMDLSTTGPLESEEFVNVTIQGMLNPKEDDWVALISPTNANVTNCLLSSILYLETGDWKSLPLLCHYPVKSQFMKNDPLYKSCKKSRCQKKKGKRCVVKTCSGSVTFHIVNIRTEIEFVLFRGGYEHPCILHRSQPLKFSNPNMPLYAHLSAIDSTGSSMKVTWISGSNTSQYVQYGPGIFSKSNVTTFTQADMCGDHFFPSPAKDFGWHDPGYIHTASMKGLLPSLKYVYRYGSDDVGWSSPVQFSTPPAAGASELTFLAFGDMGKAPRDASDEHYIQPGSLGVIKAMTEESGVDSVFHIGDISYATGFLVEWDFFLHMITPLASRVSYMTAIGNHERDFPGSKSIYDTTDSGGECGVAYEKYFPMPTQMEDKPWYSISQGPVHFTVISTEHNWSVGSEQYEWIKQDLASVDRKLTPWLIFTGHRPMYSSILDNALLPSSVDADFVAAIEPLLLQYQVDLALWGHVHNYERTCSLFKNTCISLPEKDVEGIDTYHSINYSAPIHVVIGMAGFSLDEFPPKAGNWSLVRFSEFGYSRVHATTHQLLFQFVNSDTRQ</sequence>
<evidence type="ECO:0000256" key="4">
    <source>
        <dbReference type="ARBA" id="ARBA00022525"/>
    </source>
</evidence>
<feature type="domain" description="Purple acid phosphatase N-terminal" evidence="10">
    <location>
        <begin position="156"/>
        <end position="256"/>
    </location>
</feature>
<evidence type="ECO:0000259" key="11">
    <source>
        <dbReference type="Pfam" id="PF17808"/>
    </source>
</evidence>
<dbReference type="Gene3D" id="3.60.21.10">
    <property type="match status" value="1"/>
</dbReference>
<dbReference type="InterPro" id="IPR015914">
    <property type="entry name" value="PAPs_N"/>
</dbReference>
<feature type="domain" description="Calcineurin-like phosphoesterase" evidence="8">
    <location>
        <begin position="266"/>
        <end position="478"/>
    </location>
</feature>
<feature type="non-terminal residue" evidence="12">
    <location>
        <position position="1"/>
    </location>
</feature>
<dbReference type="Pfam" id="PF17808">
    <property type="entry name" value="fn3_PAP"/>
    <property type="match status" value="1"/>
</dbReference>
<keyword evidence="7" id="KW-0378">Hydrolase</keyword>
<feature type="domain" description="Purple acid phosphatase Fn3-like" evidence="11">
    <location>
        <begin position="19"/>
        <end position="149"/>
    </location>
</feature>
<evidence type="ECO:0000256" key="5">
    <source>
        <dbReference type="ARBA" id="ARBA00022729"/>
    </source>
</evidence>
<proteinExistence type="inferred from homology"/>
<dbReference type="Proteomes" id="UP000824469">
    <property type="component" value="Unassembled WGS sequence"/>
</dbReference>
<organism evidence="12 13">
    <name type="scientific">Taxus chinensis</name>
    <name type="common">Chinese yew</name>
    <name type="synonym">Taxus wallichiana var. chinensis</name>
    <dbReference type="NCBI Taxonomy" id="29808"/>
    <lineage>
        <taxon>Eukaryota</taxon>
        <taxon>Viridiplantae</taxon>
        <taxon>Streptophyta</taxon>
        <taxon>Embryophyta</taxon>
        <taxon>Tracheophyta</taxon>
        <taxon>Spermatophyta</taxon>
        <taxon>Pinopsida</taxon>
        <taxon>Pinidae</taxon>
        <taxon>Conifers II</taxon>
        <taxon>Cupressales</taxon>
        <taxon>Taxaceae</taxon>
        <taxon>Taxus</taxon>
    </lineage>
</organism>
<comment type="subunit">
    <text evidence="3">Homodimer.</text>
</comment>
<evidence type="ECO:0000256" key="2">
    <source>
        <dbReference type="ARBA" id="ARBA00008723"/>
    </source>
</evidence>
<dbReference type="InterPro" id="IPR041792">
    <property type="entry name" value="MPP_PAP"/>
</dbReference>
<protein>
    <recommendedName>
        <fullName evidence="7">Purple acid phosphatase</fullName>
        <ecNumber evidence="7">3.1.3.2</ecNumber>
    </recommendedName>
</protein>
<evidence type="ECO:0000259" key="9">
    <source>
        <dbReference type="Pfam" id="PF14008"/>
    </source>
</evidence>
<evidence type="ECO:0000313" key="13">
    <source>
        <dbReference type="Proteomes" id="UP000824469"/>
    </source>
</evidence>
<comment type="caution">
    <text evidence="12">The sequence shown here is derived from an EMBL/GenBank/DDBJ whole genome shotgun (WGS) entry which is preliminary data.</text>
</comment>
<feature type="domain" description="Purple acid phosphatase C-terminal" evidence="9">
    <location>
        <begin position="510"/>
        <end position="562"/>
    </location>
</feature>
<dbReference type="PANTHER" id="PTHR45778">
    <property type="entry name" value="PURPLE ACID PHOSPHATASE-RELATED"/>
    <property type="match status" value="1"/>
</dbReference>
<evidence type="ECO:0000259" key="10">
    <source>
        <dbReference type="Pfam" id="PF16656"/>
    </source>
</evidence>
<dbReference type="InterPro" id="IPR040974">
    <property type="entry name" value="Fn3_PAP"/>
</dbReference>
<gene>
    <name evidence="12" type="ORF">KI387_034875</name>
</gene>
<evidence type="ECO:0000256" key="6">
    <source>
        <dbReference type="ARBA" id="ARBA00023180"/>
    </source>
</evidence>
<reference evidence="12 13" key="1">
    <citation type="journal article" date="2021" name="Nat. Plants">
        <title>The Taxus genome provides insights into paclitaxel biosynthesis.</title>
        <authorList>
            <person name="Xiong X."/>
            <person name="Gou J."/>
            <person name="Liao Q."/>
            <person name="Li Y."/>
            <person name="Zhou Q."/>
            <person name="Bi G."/>
            <person name="Li C."/>
            <person name="Du R."/>
            <person name="Wang X."/>
            <person name="Sun T."/>
            <person name="Guo L."/>
            <person name="Liang H."/>
            <person name="Lu P."/>
            <person name="Wu Y."/>
            <person name="Zhang Z."/>
            <person name="Ro D.K."/>
            <person name="Shang Y."/>
            <person name="Huang S."/>
            <person name="Yan J."/>
        </authorList>
    </citation>
    <scope>NUCLEOTIDE SEQUENCE [LARGE SCALE GENOMIC DNA]</scope>
    <source>
        <strain evidence="12">Ta-2019</strain>
    </source>
</reference>
<dbReference type="OMA" id="YARVHTT"/>
<dbReference type="Pfam" id="PF16656">
    <property type="entry name" value="Pur_ac_phosph_N"/>
    <property type="match status" value="1"/>
</dbReference>
<keyword evidence="13" id="KW-1185">Reference proteome</keyword>
<dbReference type="InterPro" id="IPR008963">
    <property type="entry name" value="Purple_acid_Pase-like_N"/>
</dbReference>
<keyword evidence="6" id="KW-0325">Glycoprotein</keyword>
<dbReference type="EMBL" id="JAHRHJ020003813">
    <property type="protein sequence ID" value="KAH9290758.1"/>
    <property type="molecule type" value="Genomic_DNA"/>
</dbReference>
<dbReference type="AlphaFoldDB" id="A0AA38C1E9"/>
<dbReference type="Pfam" id="PF00149">
    <property type="entry name" value="Metallophos"/>
    <property type="match status" value="1"/>
</dbReference>
<evidence type="ECO:0000313" key="12">
    <source>
        <dbReference type="EMBL" id="KAH9290758.1"/>
    </source>
</evidence>
<evidence type="ECO:0000256" key="3">
    <source>
        <dbReference type="ARBA" id="ARBA00011738"/>
    </source>
</evidence>
<dbReference type="PANTHER" id="PTHR45778:SF3">
    <property type="entry name" value="PURPLE ACID PHOSPHATASE"/>
    <property type="match status" value="1"/>
</dbReference>
<comment type="subcellular location">
    <subcellularLocation>
        <location evidence="1">Secreted</location>
    </subcellularLocation>
</comment>
<dbReference type="GO" id="GO:0005576">
    <property type="term" value="C:extracellular region"/>
    <property type="evidence" value="ECO:0007669"/>
    <property type="project" value="UniProtKB-SubCell"/>
</dbReference>
<evidence type="ECO:0000256" key="7">
    <source>
        <dbReference type="RuleBase" id="RU361203"/>
    </source>
</evidence>
<name>A0AA38C1E9_TAXCH</name>
<evidence type="ECO:0000259" key="8">
    <source>
        <dbReference type="Pfam" id="PF00149"/>
    </source>
</evidence>
<dbReference type="SUPFAM" id="SSF56300">
    <property type="entry name" value="Metallo-dependent phosphatases"/>
    <property type="match status" value="1"/>
</dbReference>
<dbReference type="InterPro" id="IPR025733">
    <property type="entry name" value="PAPs_C"/>
</dbReference>
<dbReference type="InterPro" id="IPR004843">
    <property type="entry name" value="Calcineurin-like_PHP"/>
</dbReference>
<dbReference type="GO" id="GO:0003993">
    <property type="term" value="F:acid phosphatase activity"/>
    <property type="evidence" value="ECO:0007669"/>
    <property type="project" value="UniProtKB-EC"/>
</dbReference>
<keyword evidence="5" id="KW-0732">Signal</keyword>
<accession>A0AA38C1E9</accession>
<dbReference type="SUPFAM" id="SSF49363">
    <property type="entry name" value="Purple acid phosphatase, N-terminal domain"/>
    <property type="match status" value="1"/>
</dbReference>
<keyword evidence="4" id="KW-0964">Secreted</keyword>
<feature type="non-terminal residue" evidence="12">
    <location>
        <position position="564"/>
    </location>
</feature>
<dbReference type="InterPro" id="IPR029052">
    <property type="entry name" value="Metallo-depent_PP-like"/>
</dbReference>
<dbReference type="Gene3D" id="2.60.40.380">
    <property type="entry name" value="Purple acid phosphatase-like, N-terminal"/>
    <property type="match status" value="1"/>
</dbReference>
<dbReference type="GO" id="GO:0046872">
    <property type="term" value="F:metal ion binding"/>
    <property type="evidence" value="ECO:0007669"/>
    <property type="project" value="InterPro"/>
</dbReference>
<comment type="similarity">
    <text evidence="2 7">Belongs to the metallophosphoesterase superfamily. Purple acid phosphatase family.</text>
</comment>
<evidence type="ECO:0000256" key="1">
    <source>
        <dbReference type="ARBA" id="ARBA00004613"/>
    </source>
</evidence>
<dbReference type="EC" id="3.1.3.2" evidence="7"/>